<accession>A0A4Q2KNW9</accession>
<name>A0A4Q2KNW9_9SPHN</name>
<reference evidence="2 3" key="1">
    <citation type="submission" date="2019-01" db="EMBL/GenBank/DDBJ databases">
        <title>Altererythrobacter rhizovicinus sp. nov., isolated from the rhizosphere soil of Haloxylon ammodendron.</title>
        <authorList>
            <person name="Li H.-P."/>
            <person name="Gou J.-Y."/>
            <person name="Yao D."/>
            <person name="Han Q.-Q."/>
            <person name="Shao K.-Z."/>
            <person name="Zhao Q."/>
            <person name="Zhang J.-L."/>
        </authorList>
    </citation>
    <scope>NUCLEOTIDE SEQUENCE [LARGE SCALE GENOMIC DNA]</scope>
    <source>
        <strain evidence="2 3">AY-3R</strain>
    </source>
</reference>
<dbReference type="Proteomes" id="UP000293623">
    <property type="component" value="Unassembled WGS sequence"/>
</dbReference>
<sequence>MKRAAFAISIAVGLHSSVFAQDSEQEKVVAAVKAVSSAISDGTDLASLDLMPELDEATITELKSLKGCDGSALRESTLEVVRLFYRCGKIARPRNGPIKLPRAATVELHFEGGSMTKLTVDEVQAVPVGGY</sequence>
<gene>
    <name evidence="2" type="ORF">ETX26_04755</name>
</gene>
<organism evidence="2 3">
    <name type="scientific">Pelagerythrobacter rhizovicinus</name>
    <dbReference type="NCBI Taxonomy" id="2268576"/>
    <lineage>
        <taxon>Bacteria</taxon>
        <taxon>Pseudomonadati</taxon>
        <taxon>Pseudomonadota</taxon>
        <taxon>Alphaproteobacteria</taxon>
        <taxon>Sphingomonadales</taxon>
        <taxon>Erythrobacteraceae</taxon>
        <taxon>Pelagerythrobacter</taxon>
    </lineage>
</organism>
<feature type="signal peptide" evidence="1">
    <location>
        <begin position="1"/>
        <end position="20"/>
    </location>
</feature>
<comment type="caution">
    <text evidence="2">The sequence shown here is derived from an EMBL/GenBank/DDBJ whole genome shotgun (WGS) entry which is preliminary data.</text>
</comment>
<evidence type="ECO:0000313" key="3">
    <source>
        <dbReference type="Proteomes" id="UP000293623"/>
    </source>
</evidence>
<evidence type="ECO:0000313" key="2">
    <source>
        <dbReference type="EMBL" id="RXZ66030.1"/>
    </source>
</evidence>
<keyword evidence="3" id="KW-1185">Reference proteome</keyword>
<feature type="chain" id="PRO_5020860132" evidence="1">
    <location>
        <begin position="21"/>
        <end position="131"/>
    </location>
</feature>
<keyword evidence="1" id="KW-0732">Signal</keyword>
<dbReference type="EMBL" id="SDPV01000001">
    <property type="protein sequence ID" value="RXZ66030.1"/>
    <property type="molecule type" value="Genomic_DNA"/>
</dbReference>
<dbReference type="AlphaFoldDB" id="A0A4Q2KNW9"/>
<protein>
    <submittedName>
        <fullName evidence="2">Uncharacterized protein</fullName>
    </submittedName>
</protein>
<proteinExistence type="predicted"/>
<dbReference type="RefSeq" id="WP_129523505.1">
    <property type="nucleotide sequence ID" value="NZ_SDPV01000001.1"/>
</dbReference>
<evidence type="ECO:0000256" key="1">
    <source>
        <dbReference type="SAM" id="SignalP"/>
    </source>
</evidence>